<name>A0AAU7VWE6_9MICO</name>
<dbReference type="GO" id="GO:0003700">
    <property type="term" value="F:DNA-binding transcription factor activity"/>
    <property type="evidence" value="ECO:0007669"/>
    <property type="project" value="TreeGrafter"/>
</dbReference>
<dbReference type="InterPro" id="IPR005471">
    <property type="entry name" value="Tscrpt_reg_IclR_N"/>
</dbReference>
<dbReference type="InterPro" id="IPR050707">
    <property type="entry name" value="HTH_MetabolicPath_Reg"/>
</dbReference>
<dbReference type="AlphaFoldDB" id="A0AAU7VWE6"/>
<dbReference type="SUPFAM" id="SSF46785">
    <property type="entry name" value="Winged helix' DNA-binding domain"/>
    <property type="match status" value="1"/>
</dbReference>
<evidence type="ECO:0000259" key="5">
    <source>
        <dbReference type="PROSITE" id="PS51078"/>
    </source>
</evidence>
<gene>
    <name evidence="6" type="ORF">ABS642_01585</name>
</gene>
<protein>
    <submittedName>
        <fullName evidence="6">Helix-turn-helix domain-containing protein</fullName>
    </submittedName>
</protein>
<dbReference type="Pfam" id="PF09339">
    <property type="entry name" value="HTH_IclR"/>
    <property type="match status" value="1"/>
</dbReference>
<sequence length="237" mass="25595">MVEQQPDYAAPAVDKALDILETLAAAADGLSQLDIAKAVDRSPGQIFRVLLRLEKRGYLHRDPQSGLYQLSMRLFDLAHRQEPTRSLIAAAMPAMRRVADATRQSCNLGVIDEGRVRIIAQVESPDDFGFHVRVGALFPLDGTASGHVLSAFSSVAHTEIDDAVLAGIRRDRLLVRPDSAQPGITDIVHPILRSGLDEAVAALTVPYIATSYSKVPAEEVSAAAERGAREIERALGI</sequence>
<dbReference type="Gene3D" id="1.10.10.10">
    <property type="entry name" value="Winged helix-like DNA-binding domain superfamily/Winged helix DNA-binding domain"/>
    <property type="match status" value="1"/>
</dbReference>
<proteinExistence type="predicted"/>
<dbReference type="GO" id="GO:0045892">
    <property type="term" value="P:negative regulation of DNA-templated transcription"/>
    <property type="evidence" value="ECO:0007669"/>
    <property type="project" value="TreeGrafter"/>
</dbReference>
<dbReference type="InterPro" id="IPR036388">
    <property type="entry name" value="WH-like_DNA-bd_sf"/>
</dbReference>
<dbReference type="RefSeq" id="WP_350352012.1">
    <property type="nucleotide sequence ID" value="NZ_CP158357.1"/>
</dbReference>
<evidence type="ECO:0000256" key="2">
    <source>
        <dbReference type="ARBA" id="ARBA00023125"/>
    </source>
</evidence>
<keyword evidence="3" id="KW-0804">Transcription</keyword>
<evidence type="ECO:0000256" key="3">
    <source>
        <dbReference type="ARBA" id="ARBA00023163"/>
    </source>
</evidence>
<evidence type="ECO:0000259" key="4">
    <source>
        <dbReference type="PROSITE" id="PS51077"/>
    </source>
</evidence>
<dbReference type="SMART" id="SM00346">
    <property type="entry name" value="HTH_ICLR"/>
    <property type="match status" value="1"/>
</dbReference>
<dbReference type="SUPFAM" id="SSF55781">
    <property type="entry name" value="GAF domain-like"/>
    <property type="match status" value="1"/>
</dbReference>
<accession>A0AAU7VWE6</accession>
<dbReference type="PROSITE" id="PS51077">
    <property type="entry name" value="HTH_ICLR"/>
    <property type="match status" value="1"/>
</dbReference>
<dbReference type="InterPro" id="IPR014757">
    <property type="entry name" value="Tscrpt_reg_IclR_C"/>
</dbReference>
<dbReference type="Pfam" id="PF01614">
    <property type="entry name" value="IclR_C"/>
    <property type="match status" value="1"/>
</dbReference>
<dbReference type="InterPro" id="IPR029016">
    <property type="entry name" value="GAF-like_dom_sf"/>
</dbReference>
<evidence type="ECO:0000256" key="1">
    <source>
        <dbReference type="ARBA" id="ARBA00023015"/>
    </source>
</evidence>
<keyword evidence="1" id="KW-0805">Transcription regulation</keyword>
<dbReference type="PROSITE" id="PS51078">
    <property type="entry name" value="ICLR_ED"/>
    <property type="match status" value="1"/>
</dbReference>
<dbReference type="PANTHER" id="PTHR30136:SF7">
    <property type="entry name" value="HTH-TYPE TRANSCRIPTIONAL REGULATOR KDGR-RELATED"/>
    <property type="match status" value="1"/>
</dbReference>
<dbReference type="PANTHER" id="PTHR30136">
    <property type="entry name" value="HELIX-TURN-HELIX TRANSCRIPTIONAL REGULATOR, ICLR FAMILY"/>
    <property type="match status" value="1"/>
</dbReference>
<dbReference type="InterPro" id="IPR036390">
    <property type="entry name" value="WH_DNA-bd_sf"/>
</dbReference>
<evidence type="ECO:0000313" key="6">
    <source>
        <dbReference type="EMBL" id="XBX78803.1"/>
    </source>
</evidence>
<dbReference type="GO" id="GO:0003677">
    <property type="term" value="F:DNA binding"/>
    <property type="evidence" value="ECO:0007669"/>
    <property type="project" value="UniProtKB-KW"/>
</dbReference>
<feature type="domain" description="IclR-ED" evidence="5">
    <location>
        <begin position="73"/>
        <end position="237"/>
    </location>
</feature>
<dbReference type="Gene3D" id="3.30.450.40">
    <property type="match status" value="2"/>
</dbReference>
<dbReference type="EMBL" id="CP158357">
    <property type="protein sequence ID" value="XBX78803.1"/>
    <property type="molecule type" value="Genomic_DNA"/>
</dbReference>
<feature type="domain" description="HTH iclR-type" evidence="4">
    <location>
        <begin position="10"/>
        <end position="72"/>
    </location>
</feature>
<keyword evidence="2" id="KW-0238">DNA-binding</keyword>
<organism evidence="6">
    <name type="scientific">Microbacterium sp. A8/3-1</name>
    <dbReference type="NCBI Taxonomy" id="3160749"/>
    <lineage>
        <taxon>Bacteria</taxon>
        <taxon>Bacillati</taxon>
        <taxon>Actinomycetota</taxon>
        <taxon>Actinomycetes</taxon>
        <taxon>Micrococcales</taxon>
        <taxon>Microbacteriaceae</taxon>
        <taxon>Microbacterium</taxon>
    </lineage>
</organism>
<reference evidence="6" key="1">
    <citation type="submission" date="2024-06" db="EMBL/GenBank/DDBJ databases">
        <title>Draft genome sequence of Microbacterium sp. strain A8/3-1, isolated from Oxytropis tragacanthoides Fisch. ex DC. Root nodules in the Altai region of Russia.</title>
        <authorList>
            <person name="Sazanova A."/>
            <person name="Guro P."/>
            <person name="Kuznetsova I."/>
            <person name="Belimov A."/>
            <person name="Safronova V."/>
        </authorList>
    </citation>
    <scope>NUCLEOTIDE SEQUENCE</scope>
    <source>
        <strain evidence="6">A8/3-1</strain>
    </source>
</reference>